<proteinExistence type="predicted"/>
<dbReference type="AlphaFoldDB" id="A0A4R1B9K0"/>
<dbReference type="EMBL" id="SJZI01000044">
    <property type="protein sequence ID" value="TCJ13596.1"/>
    <property type="molecule type" value="Genomic_DNA"/>
</dbReference>
<feature type="chain" id="PRO_5020273213" evidence="1">
    <location>
        <begin position="23"/>
        <end position="129"/>
    </location>
</feature>
<keyword evidence="3" id="KW-1185">Reference proteome</keyword>
<sequence>MRLLFSILTFLCVHLLGVPVHAYAGSRASEVRTGKAVTHIINTTKAQADIATAEEPGEEFARFDSAEDPDDDDDPITRRQLQLADYVPDDSRALILSCLSSTYEQSFIISRQPLFFGTAIYIAQRVLRL</sequence>
<gene>
    <name evidence="2" type="ORF">EPD60_12420</name>
</gene>
<organism evidence="2 3">
    <name type="scientific">Flaviaesturariibacter flavus</name>
    <dbReference type="NCBI Taxonomy" id="2502780"/>
    <lineage>
        <taxon>Bacteria</taxon>
        <taxon>Pseudomonadati</taxon>
        <taxon>Bacteroidota</taxon>
        <taxon>Chitinophagia</taxon>
        <taxon>Chitinophagales</taxon>
        <taxon>Chitinophagaceae</taxon>
        <taxon>Flaviaestuariibacter</taxon>
    </lineage>
</organism>
<feature type="signal peptide" evidence="1">
    <location>
        <begin position="1"/>
        <end position="22"/>
    </location>
</feature>
<reference evidence="2 3" key="1">
    <citation type="submission" date="2019-03" db="EMBL/GenBank/DDBJ databases">
        <authorList>
            <person name="Kim M.K.M."/>
        </authorList>
    </citation>
    <scope>NUCLEOTIDE SEQUENCE [LARGE SCALE GENOMIC DNA]</scope>
    <source>
        <strain evidence="2 3">17J68-12</strain>
    </source>
</reference>
<name>A0A4R1B9K0_9BACT</name>
<comment type="caution">
    <text evidence="2">The sequence shown here is derived from an EMBL/GenBank/DDBJ whole genome shotgun (WGS) entry which is preliminary data.</text>
</comment>
<protein>
    <submittedName>
        <fullName evidence="2">Uncharacterized protein</fullName>
    </submittedName>
</protein>
<evidence type="ECO:0000313" key="2">
    <source>
        <dbReference type="EMBL" id="TCJ13596.1"/>
    </source>
</evidence>
<dbReference type="RefSeq" id="WP_131449797.1">
    <property type="nucleotide sequence ID" value="NZ_SJZI01000044.1"/>
</dbReference>
<keyword evidence="1" id="KW-0732">Signal</keyword>
<evidence type="ECO:0000313" key="3">
    <source>
        <dbReference type="Proteomes" id="UP000295334"/>
    </source>
</evidence>
<accession>A0A4R1B9K0</accession>
<dbReference type="Proteomes" id="UP000295334">
    <property type="component" value="Unassembled WGS sequence"/>
</dbReference>
<evidence type="ECO:0000256" key="1">
    <source>
        <dbReference type="SAM" id="SignalP"/>
    </source>
</evidence>